<dbReference type="Proteomes" id="UP000324800">
    <property type="component" value="Unassembled WGS sequence"/>
</dbReference>
<reference evidence="1 2" key="1">
    <citation type="submission" date="2019-03" db="EMBL/GenBank/DDBJ databases">
        <title>Single cell metagenomics reveals metabolic interactions within the superorganism composed of flagellate Streblomastix strix and complex community of Bacteroidetes bacteria on its surface.</title>
        <authorList>
            <person name="Treitli S.C."/>
            <person name="Kolisko M."/>
            <person name="Husnik F."/>
            <person name="Keeling P."/>
            <person name="Hampl V."/>
        </authorList>
    </citation>
    <scope>NUCLEOTIDE SEQUENCE [LARGE SCALE GENOMIC DNA]</scope>
    <source>
        <strain evidence="1">ST1C</strain>
    </source>
</reference>
<proteinExistence type="predicted"/>
<organism evidence="1 2">
    <name type="scientific">Streblomastix strix</name>
    <dbReference type="NCBI Taxonomy" id="222440"/>
    <lineage>
        <taxon>Eukaryota</taxon>
        <taxon>Metamonada</taxon>
        <taxon>Preaxostyla</taxon>
        <taxon>Oxymonadida</taxon>
        <taxon>Streblomastigidae</taxon>
        <taxon>Streblomastix</taxon>
    </lineage>
</organism>
<name>A0A5J4UYR4_9EUKA</name>
<comment type="caution">
    <text evidence="1">The sequence shown here is derived from an EMBL/GenBank/DDBJ whole genome shotgun (WGS) entry which is preliminary data.</text>
</comment>
<gene>
    <name evidence="1" type="ORF">EZS28_029588</name>
</gene>
<evidence type="ECO:0000313" key="2">
    <source>
        <dbReference type="Proteomes" id="UP000324800"/>
    </source>
</evidence>
<dbReference type="EMBL" id="SNRW01011642">
    <property type="protein sequence ID" value="KAA6374885.1"/>
    <property type="molecule type" value="Genomic_DNA"/>
</dbReference>
<sequence length="117" mass="12977">MKGGNGAQEKMRKLKTHLGVALSMFSDMRDVAQSPMAQAIIKRLNLERPIKAKYLTLQTIVSLRLDKRFHKLRIDEPVGAASIVVKAVVMQTSLLILIASRSIQLAITHQRSEGVIS</sequence>
<accession>A0A5J4UYR4</accession>
<protein>
    <submittedName>
        <fullName evidence="1">Uncharacterized protein</fullName>
    </submittedName>
</protein>
<evidence type="ECO:0000313" key="1">
    <source>
        <dbReference type="EMBL" id="KAA6374885.1"/>
    </source>
</evidence>
<dbReference type="AlphaFoldDB" id="A0A5J4UYR4"/>